<dbReference type="PANTHER" id="PTHR43046">
    <property type="entry name" value="GDP-MANNOSE MANNOSYL HYDROLASE"/>
    <property type="match status" value="1"/>
</dbReference>
<evidence type="ECO:0000313" key="5">
    <source>
        <dbReference type="Proteomes" id="UP000605427"/>
    </source>
</evidence>
<dbReference type="Proteomes" id="UP000605427">
    <property type="component" value="Unassembled WGS sequence"/>
</dbReference>
<dbReference type="PROSITE" id="PS00893">
    <property type="entry name" value="NUDIX_BOX"/>
    <property type="match status" value="1"/>
</dbReference>
<dbReference type="PANTHER" id="PTHR43046:SF16">
    <property type="entry name" value="ADP-RIBOSE PYROPHOSPHATASE YJHB-RELATED"/>
    <property type="match status" value="1"/>
</dbReference>
<organism evidence="4 5">
    <name type="scientific">Saccharibacillus endophyticus</name>
    <dbReference type="NCBI Taxonomy" id="2060666"/>
    <lineage>
        <taxon>Bacteria</taxon>
        <taxon>Bacillati</taxon>
        <taxon>Bacillota</taxon>
        <taxon>Bacilli</taxon>
        <taxon>Bacillales</taxon>
        <taxon>Paenibacillaceae</taxon>
        <taxon>Saccharibacillus</taxon>
    </lineage>
</organism>
<dbReference type="GO" id="GO:0016787">
    <property type="term" value="F:hydrolase activity"/>
    <property type="evidence" value="ECO:0007669"/>
    <property type="project" value="UniProtKB-KW"/>
</dbReference>
<dbReference type="PROSITE" id="PS51462">
    <property type="entry name" value="NUDIX"/>
    <property type="match status" value="1"/>
</dbReference>
<dbReference type="InterPro" id="IPR015797">
    <property type="entry name" value="NUDIX_hydrolase-like_dom_sf"/>
</dbReference>
<evidence type="ECO:0000313" key="4">
    <source>
        <dbReference type="EMBL" id="GGH68380.1"/>
    </source>
</evidence>
<reference evidence="5" key="1">
    <citation type="journal article" date="2019" name="Int. J. Syst. Evol. Microbiol.">
        <title>The Global Catalogue of Microorganisms (GCM) 10K type strain sequencing project: providing services to taxonomists for standard genome sequencing and annotation.</title>
        <authorList>
            <consortium name="The Broad Institute Genomics Platform"/>
            <consortium name="The Broad Institute Genome Sequencing Center for Infectious Disease"/>
            <person name="Wu L."/>
            <person name="Ma J."/>
        </authorList>
    </citation>
    <scope>NUCLEOTIDE SEQUENCE [LARGE SCALE GENOMIC DNA]</scope>
    <source>
        <strain evidence="5">CCM 8702</strain>
    </source>
</reference>
<dbReference type="InterPro" id="IPR000086">
    <property type="entry name" value="NUDIX_hydrolase_dom"/>
</dbReference>
<sequence>MTFPTHIVSAGGIVEDGKGNILLVKAHDDGWVYPGGITEVGENLIDGVIREIREESGIEAVVTHMVNVISNTAIHKWYDGVTDVPTKVMFDFACRAIGGTLSTSNETSDCRWVPKEEVLDFITLPAIRLRYEAYLKFEGAVNYLEYATATNTECEVKLQRQV</sequence>
<dbReference type="EMBL" id="BMDD01000001">
    <property type="protein sequence ID" value="GGH68380.1"/>
    <property type="molecule type" value="Genomic_DNA"/>
</dbReference>
<keyword evidence="2 4" id="KW-0378">Hydrolase</keyword>
<dbReference type="SUPFAM" id="SSF55811">
    <property type="entry name" value="Nudix"/>
    <property type="match status" value="1"/>
</dbReference>
<feature type="domain" description="Nudix hydrolase" evidence="3">
    <location>
        <begin position="4"/>
        <end position="136"/>
    </location>
</feature>
<dbReference type="InterPro" id="IPR020084">
    <property type="entry name" value="NUDIX_hydrolase_CS"/>
</dbReference>
<gene>
    <name evidence="4" type="ORF">GCM10007362_02330</name>
</gene>
<dbReference type="Pfam" id="PF00293">
    <property type="entry name" value="NUDIX"/>
    <property type="match status" value="1"/>
</dbReference>
<keyword evidence="5" id="KW-1185">Reference proteome</keyword>
<comment type="caution">
    <text evidence="4">The sequence shown here is derived from an EMBL/GenBank/DDBJ whole genome shotgun (WGS) entry which is preliminary data.</text>
</comment>
<evidence type="ECO:0000256" key="1">
    <source>
        <dbReference type="ARBA" id="ARBA00001946"/>
    </source>
</evidence>
<accession>A0ABQ1ZLM6</accession>
<dbReference type="CDD" id="cd02883">
    <property type="entry name" value="NUDIX_Hydrolase"/>
    <property type="match status" value="1"/>
</dbReference>
<name>A0ABQ1ZLM6_9BACL</name>
<comment type="cofactor">
    <cofactor evidence="1">
        <name>Mg(2+)</name>
        <dbReference type="ChEBI" id="CHEBI:18420"/>
    </cofactor>
</comment>
<dbReference type="RefSeq" id="WP_172237877.1">
    <property type="nucleotide sequence ID" value="NZ_BMDD01000001.1"/>
</dbReference>
<proteinExistence type="predicted"/>
<protein>
    <submittedName>
        <fullName evidence="4">NUDIX hydrolase</fullName>
    </submittedName>
</protein>
<evidence type="ECO:0000256" key="2">
    <source>
        <dbReference type="ARBA" id="ARBA00022801"/>
    </source>
</evidence>
<evidence type="ECO:0000259" key="3">
    <source>
        <dbReference type="PROSITE" id="PS51462"/>
    </source>
</evidence>
<dbReference type="Gene3D" id="3.90.79.10">
    <property type="entry name" value="Nucleoside Triphosphate Pyrophosphohydrolase"/>
    <property type="match status" value="1"/>
</dbReference>